<dbReference type="PANTHER" id="PTHR32227">
    <property type="entry name" value="GLUCAN ENDO-1,3-BETA-GLUCOSIDASE BG1-RELATED-RELATED"/>
    <property type="match status" value="1"/>
</dbReference>
<evidence type="ECO:0000256" key="3">
    <source>
        <dbReference type="ARBA" id="ARBA00023295"/>
    </source>
</evidence>
<evidence type="ECO:0000313" key="6">
    <source>
        <dbReference type="Proteomes" id="UP000504607"/>
    </source>
</evidence>
<dbReference type="InterPro" id="IPR000490">
    <property type="entry name" value="Glyco_hydro_17"/>
</dbReference>
<evidence type="ECO:0000313" key="7">
    <source>
        <dbReference type="RefSeq" id="XP_029116854.1"/>
    </source>
</evidence>
<dbReference type="OrthoDB" id="751283at2759"/>
<dbReference type="GO" id="GO:0042973">
    <property type="term" value="F:glucan endo-1,3-beta-D-glucosidase activity"/>
    <property type="evidence" value="ECO:0007669"/>
    <property type="project" value="UniProtKB-ARBA"/>
</dbReference>
<accession>A0A8N4EX63</accession>
<dbReference type="FunFam" id="3.20.20.80:FF:000010">
    <property type="entry name" value="glucan endo-1,3-beta-glucosidase, basic"/>
    <property type="match status" value="1"/>
</dbReference>
<dbReference type="Pfam" id="PF00332">
    <property type="entry name" value="Glyco_hydro_17"/>
    <property type="match status" value="1"/>
</dbReference>
<dbReference type="Gene3D" id="3.20.20.80">
    <property type="entry name" value="Glycosidases"/>
    <property type="match status" value="1"/>
</dbReference>
<organism evidence="6 7">
    <name type="scientific">Elaeis guineensis var. tenera</name>
    <name type="common">Oil palm</name>
    <dbReference type="NCBI Taxonomy" id="51953"/>
    <lineage>
        <taxon>Eukaryota</taxon>
        <taxon>Viridiplantae</taxon>
        <taxon>Streptophyta</taxon>
        <taxon>Embryophyta</taxon>
        <taxon>Tracheophyta</taxon>
        <taxon>Spermatophyta</taxon>
        <taxon>Magnoliopsida</taxon>
        <taxon>Liliopsida</taxon>
        <taxon>Arecaceae</taxon>
        <taxon>Arecoideae</taxon>
        <taxon>Cocoseae</taxon>
        <taxon>Elaeidinae</taxon>
        <taxon>Elaeis</taxon>
    </lineage>
</organism>
<sequence length="334" mass="36474">MTPSPHIGICYGTKGDNLPTPTEVIALLKGCSIRKLKLYDTNPQLLEAVAATIKPPDVLELAVTVRNEELASLAASPDAAIEWVGKNILPFRNPVLSFQDILVGNEVVPGENACYVVDAMQNLHSALQHANMTKCMVSTVVSYSVLQNTFPPSQAIFTSEANEIMEDLVAFQLSLPSGIRGYVYINLYPYFSYAADPGNISSDHALFQGKSPMFKDGNLTYWNLFDAMYDAFLWALEKIGGTELTVMVGESGWPSAGNGASTTPELASTYLTNFYNHISEAGTPKLPPKVGFEGAYVYALYDENLQPAGVEQHFGLFYPNMKPVYTANPMCQIN</sequence>
<name>A0A8N4EX63_ELAGV</name>
<dbReference type="PROSITE" id="PS00587">
    <property type="entry name" value="GLYCOSYL_HYDROL_F17"/>
    <property type="match status" value="1"/>
</dbReference>
<keyword evidence="2 5" id="KW-0378">Hydrolase</keyword>
<keyword evidence="3 5" id="KW-0326">Glycosidase</keyword>
<dbReference type="GO" id="GO:0005975">
    <property type="term" value="P:carbohydrate metabolic process"/>
    <property type="evidence" value="ECO:0007669"/>
    <property type="project" value="InterPro"/>
</dbReference>
<proteinExistence type="inferred from homology"/>
<dbReference type="InterPro" id="IPR017853">
    <property type="entry name" value="GH"/>
</dbReference>
<dbReference type="InterPro" id="IPR044965">
    <property type="entry name" value="Glyco_hydro_17_plant"/>
</dbReference>
<keyword evidence="6" id="KW-1185">Reference proteome</keyword>
<dbReference type="RefSeq" id="XP_029116854.1">
    <property type="nucleotide sequence ID" value="XM_029261021.1"/>
</dbReference>
<evidence type="ECO:0000256" key="2">
    <source>
        <dbReference type="ARBA" id="ARBA00022801"/>
    </source>
</evidence>
<evidence type="ECO:0000256" key="4">
    <source>
        <dbReference type="RuleBase" id="RU004335"/>
    </source>
</evidence>
<evidence type="ECO:0000256" key="5">
    <source>
        <dbReference type="RuleBase" id="RU004336"/>
    </source>
</evidence>
<gene>
    <name evidence="7" type="primary">LOC105057968</name>
</gene>
<dbReference type="AlphaFoldDB" id="A0A8N4EX63"/>
<comment type="similarity">
    <text evidence="1 4">Belongs to the glycosyl hydrolase 17 family.</text>
</comment>
<evidence type="ECO:0000256" key="1">
    <source>
        <dbReference type="ARBA" id="ARBA00008773"/>
    </source>
</evidence>
<dbReference type="Proteomes" id="UP000504607">
    <property type="component" value="Chromosome 1"/>
</dbReference>
<protein>
    <submittedName>
        <fullName evidence="7">Glucan endo-1,3-beta-glucosidase-like</fullName>
    </submittedName>
</protein>
<reference evidence="7" key="1">
    <citation type="submission" date="2025-08" db="UniProtKB">
        <authorList>
            <consortium name="RefSeq"/>
        </authorList>
    </citation>
    <scope>IDENTIFICATION</scope>
</reference>
<dbReference type="SUPFAM" id="SSF51445">
    <property type="entry name" value="(Trans)glycosidases"/>
    <property type="match status" value="1"/>
</dbReference>